<accession>A0ABV6Y6Q4</accession>
<evidence type="ECO:0000313" key="1">
    <source>
        <dbReference type="EMBL" id="MFC1456796.1"/>
    </source>
</evidence>
<gene>
    <name evidence="1" type="ORF">ACETIH_08720</name>
</gene>
<protein>
    <recommendedName>
        <fullName evidence="3">ANTAR domain-containing protein</fullName>
    </recommendedName>
</protein>
<proteinExistence type="predicted"/>
<organism evidence="1 2">
    <name type="scientific">Microvirga arabica</name>
    <dbReference type="NCBI Taxonomy" id="1128671"/>
    <lineage>
        <taxon>Bacteria</taxon>
        <taxon>Pseudomonadati</taxon>
        <taxon>Pseudomonadota</taxon>
        <taxon>Alphaproteobacteria</taxon>
        <taxon>Hyphomicrobiales</taxon>
        <taxon>Methylobacteriaceae</taxon>
        <taxon>Microvirga</taxon>
    </lineage>
</organism>
<dbReference type="RefSeq" id="WP_377029424.1">
    <property type="nucleotide sequence ID" value="NZ_JBHOMY010000022.1"/>
</dbReference>
<evidence type="ECO:0008006" key="3">
    <source>
        <dbReference type="Google" id="ProtNLM"/>
    </source>
</evidence>
<name>A0ABV6Y6Q4_9HYPH</name>
<dbReference type="EMBL" id="JBHOMY010000022">
    <property type="protein sequence ID" value="MFC1456796.1"/>
    <property type="molecule type" value="Genomic_DNA"/>
</dbReference>
<sequence length="103" mass="10836">MALFESESSSGHVADHLIALTEKVDEIAQRAGVSAVARLDLDTTLAALPWPSRRRLGLVLESARVGTNDKAVQEAVAMMLALAADVWARTPPPVESGDTGSQA</sequence>
<reference evidence="1 2" key="1">
    <citation type="submission" date="2024-09" db="EMBL/GenBank/DDBJ databases">
        <title>Nodulacao em especies de Leguminosae Basais da Amazonia e Caracterizacao dos Rizobios e Bacterias Associadas aos Nodulos.</title>
        <authorList>
            <person name="Jambeiro I.C.A."/>
            <person name="Lopes I.S."/>
            <person name="Aguiar E.R.G.R."/>
            <person name="Santos A.F.J."/>
            <person name="Dos Santos J.M.F."/>
            <person name="Gross E."/>
        </authorList>
    </citation>
    <scope>NUCLEOTIDE SEQUENCE [LARGE SCALE GENOMIC DNA]</scope>
    <source>
        <strain evidence="1 2">BRUESC1165</strain>
    </source>
</reference>
<dbReference type="Proteomes" id="UP001593940">
    <property type="component" value="Unassembled WGS sequence"/>
</dbReference>
<keyword evidence="2" id="KW-1185">Reference proteome</keyword>
<evidence type="ECO:0000313" key="2">
    <source>
        <dbReference type="Proteomes" id="UP001593940"/>
    </source>
</evidence>
<comment type="caution">
    <text evidence="1">The sequence shown here is derived from an EMBL/GenBank/DDBJ whole genome shotgun (WGS) entry which is preliminary data.</text>
</comment>